<keyword evidence="3" id="KW-1133">Transmembrane helix</keyword>
<feature type="region of interest" description="Disordered" evidence="2">
    <location>
        <begin position="939"/>
        <end position="986"/>
    </location>
</feature>
<evidence type="ECO:0000256" key="2">
    <source>
        <dbReference type="SAM" id="MobiDB-lite"/>
    </source>
</evidence>
<dbReference type="Gene3D" id="1.10.287.1490">
    <property type="match status" value="1"/>
</dbReference>
<feature type="compositionally biased region" description="Polar residues" evidence="2">
    <location>
        <begin position="887"/>
        <end position="898"/>
    </location>
</feature>
<name>A0A3M7GC85_HORWE</name>
<evidence type="ECO:0000256" key="1">
    <source>
        <dbReference type="SAM" id="Coils"/>
    </source>
</evidence>
<feature type="region of interest" description="Disordered" evidence="2">
    <location>
        <begin position="880"/>
        <end position="903"/>
    </location>
</feature>
<dbReference type="SUPFAM" id="SSF57997">
    <property type="entry name" value="Tropomyosin"/>
    <property type="match status" value="2"/>
</dbReference>
<feature type="compositionally biased region" description="Low complexity" evidence="2">
    <location>
        <begin position="952"/>
        <end position="965"/>
    </location>
</feature>
<keyword evidence="3" id="KW-0812">Transmembrane</keyword>
<comment type="caution">
    <text evidence="4">The sequence shown here is derived from an EMBL/GenBank/DDBJ whole genome shotgun (WGS) entry which is preliminary data.</text>
</comment>
<feature type="coiled-coil region" evidence="1">
    <location>
        <begin position="81"/>
        <end position="187"/>
    </location>
</feature>
<evidence type="ECO:0000313" key="4">
    <source>
        <dbReference type="EMBL" id="RMY98261.1"/>
    </source>
</evidence>
<dbReference type="Gene3D" id="1.20.5.340">
    <property type="match status" value="1"/>
</dbReference>
<gene>
    <name evidence="4" type="ORF">D0862_07676</name>
</gene>
<protein>
    <submittedName>
        <fullName evidence="4">Uncharacterized protein</fullName>
    </submittedName>
</protein>
<feature type="coiled-coil region" evidence="1">
    <location>
        <begin position="380"/>
        <end position="711"/>
    </location>
</feature>
<feature type="transmembrane region" description="Helical" evidence="3">
    <location>
        <begin position="12"/>
        <end position="36"/>
    </location>
</feature>
<dbReference type="AlphaFoldDB" id="A0A3M7GC85"/>
<reference evidence="4 5" key="1">
    <citation type="journal article" date="2018" name="BMC Genomics">
        <title>Genomic evidence for intraspecific hybridization in a clonal and extremely halotolerant yeast.</title>
        <authorList>
            <person name="Gostincar C."/>
            <person name="Stajich J.E."/>
            <person name="Zupancic J."/>
            <person name="Zalar P."/>
            <person name="Gunde-Cimerman N."/>
        </authorList>
    </citation>
    <scope>NUCLEOTIDE SEQUENCE [LARGE SCALE GENOMIC DNA]</scope>
    <source>
        <strain evidence="4 5">EXF-171</strain>
    </source>
</reference>
<organism evidence="4 5">
    <name type="scientific">Hortaea werneckii</name>
    <name type="common">Black yeast</name>
    <name type="synonym">Cladosporium werneckii</name>
    <dbReference type="NCBI Taxonomy" id="91943"/>
    <lineage>
        <taxon>Eukaryota</taxon>
        <taxon>Fungi</taxon>
        <taxon>Dikarya</taxon>
        <taxon>Ascomycota</taxon>
        <taxon>Pezizomycotina</taxon>
        <taxon>Dothideomycetes</taxon>
        <taxon>Dothideomycetidae</taxon>
        <taxon>Mycosphaerellales</taxon>
        <taxon>Teratosphaeriaceae</taxon>
        <taxon>Hortaea</taxon>
    </lineage>
</organism>
<proteinExistence type="predicted"/>
<feature type="compositionally biased region" description="Polar residues" evidence="2">
    <location>
        <begin position="816"/>
        <end position="854"/>
    </location>
</feature>
<accession>A0A3M7GC85</accession>
<evidence type="ECO:0000313" key="5">
    <source>
        <dbReference type="Proteomes" id="UP000281468"/>
    </source>
</evidence>
<feature type="region of interest" description="Disordered" evidence="2">
    <location>
        <begin position="798"/>
        <end position="865"/>
    </location>
</feature>
<dbReference type="Proteomes" id="UP000281468">
    <property type="component" value="Unassembled WGS sequence"/>
</dbReference>
<keyword evidence="1" id="KW-0175">Coiled coil</keyword>
<keyword evidence="3" id="KW-0472">Membrane</keyword>
<evidence type="ECO:0000256" key="3">
    <source>
        <dbReference type="SAM" id="Phobius"/>
    </source>
</evidence>
<dbReference type="EMBL" id="QWIQ01000244">
    <property type="protein sequence ID" value="RMY98261.1"/>
    <property type="molecule type" value="Genomic_DNA"/>
</dbReference>
<dbReference type="VEuPathDB" id="FungiDB:BTJ68_13671"/>
<sequence length="1026" mass="113353">MAALSAYATSENFFVFLVALPWLFFLSSLLIVLRYGQVTFPAPPPSQVSSAAPSSPAAASLPARVNAVDWEMRYGNLDKDNSTLIDKCSRLEQNLDRLRDEKRHRQIEMSRLERRLKEAHDDLRTAREEQKDPTSSAAYVELNDKKDILEAQKAKLERMNKDLQKKLADREAAYQDLLAVKDDLEAKKGALGTERLRHQQTQSKVLDLMADCERLGKQLSAAKEAAMDAQRTAESREKAMKEQRDHSRLLELKARDDAQHQRQLVTKLREQAGNDAEELKRTRGERDRTVEELRGRIQALEKAEMRARHAADSSSRDLEAARKALVDAGKAQKQSNQTWEELKKQAEGKFAAVVSERDAAVKKAQGTAEQHQSSGTDNEIQSLKAQLAGVQKDLSDAQSANQALQAKVQTAETGSSSANGEIQTLKDKLVSAQKDVSDAQSANKALQTQTQTAENARLSASKEVRTLQQQLAVVKKDLSDAQIAKQQLQTKAQAAETGNTSATSEVQELQNQLSRLQKDFTDAQSANQILQNKLQTAENGNSSTNGKIQTLQNQLASVQKDLANAQNANQALQARVQNAETGYNSASKEIQDLKRQMHDAEATFSNVKNENGRLQREVDEAQKKASDADAENQRLQGIVDRTQDIQNRYDEAKERINQLAVNLKATKAETKQSREAERALKERSRFVENIYEQKRDELNDWQLRKKNSDSENLRKLLEKDAQIEELDLKLVRALLACEKCDFILWYGECKNRSCDLSDDYMCQGAFNAGNTEAAQNMAGSSAYAGNDLFQQHGVETIDEGLGGAQDPTTDPAFWNATASQGEGTQSNIPPSQAMDTNEGPNDGAQSNVSTQAMDTSKGFRESVEGLSLEDIAELDRALDEEFPDTPPTSSAKPSNVPGQQPIEDMNFSHDLYESFARQRKEDPNDQAFKPPVLSTFTFGSNAPMFGQTVDPPGSSNTSRSAPSPRSRAKRVARSGNSMPSARPTIDVPATTAAAAPPSSHIPGQKICPNCEMWALNENGQCPGNCY</sequence>